<name>A0A9K3CRA6_9EUKA</name>
<protein>
    <submittedName>
        <fullName evidence="2">Uncharacterized protein</fullName>
    </submittedName>
</protein>
<comment type="caution">
    <text evidence="2">The sequence shown here is derived from an EMBL/GenBank/DDBJ whole genome shotgun (WGS) entry which is preliminary data.</text>
</comment>
<evidence type="ECO:0000256" key="1">
    <source>
        <dbReference type="SAM" id="MobiDB-lite"/>
    </source>
</evidence>
<feature type="compositionally biased region" description="Low complexity" evidence="1">
    <location>
        <begin position="257"/>
        <end position="266"/>
    </location>
</feature>
<feature type="compositionally biased region" description="Acidic residues" evidence="1">
    <location>
        <begin position="295"/>
        <end position="305"/>
    </location>
</feature>
<reference evidence="2 3" key="1">
    <citation type="journal article" date="2018" name="PLoS ONE">
        <title>The draft genome of Kipferlia bialata reveals reductive genome evolution in fornicate parasites.</title>
        <authorList>
            <person name="Tanifuji G."/>
            <person name="Takabayashi S."/>
            <person name="Kume K."/>
            <person name="Takagi M."/>
            <person name="Nakayama T."/>
            <person name="Kamikawa R."/>
            <person name="Inagaki Y."/>
            <person name="Hashimoto T."/>
        </authorList>
    </citation>
    <scope>NUCLEOTIDE SEQUENCE [LARGE SCALE GENOMIC DNA]</scope>
    <source>
        <strain evidence="2">NY0173</strain>
    </source>
</reference>
<evidence type="ECO:0000313" key="2">
    <source>
        <dbReference type="EMBL" id="GIQ81020.1"/>
    </source>
</evidence>
<proteinExistence type="predicted"/>
<dbReference type="EMBL" id="BDIP01000289">
    <property type="protein sequence ID" value="GIQ81020.1"/>
    <property type="molecule type" value="Genomic_DNA"/>
</dbReference>
<dbReference type="Proteomes" id="UP000265618">
    <property type="component" value="Unassembled WGS sequence"/>
</dbReference>
<organism evidence="2 3">
    <name type="scientific">Kipferlia bialata</name>
    <dbReference type="NCBI Taxonomy" id="797122"/>
    <lineage>
        <taxon>Eukaryota</taxon>
        <taxon>Metamonada</taxon>
        <taxon>Carpediemonas-like organisms</taxon>
        <taxon>Kipferlia</taxon>
    </lineage>
</organism>
<gene>
    <name evidence="2" type="ORF">KIPB_001912</name>
</gene>
<sequence length="541" mass="59474">MSETLSSLRFSLVESGLSGGIEPFYPSISMTSQSGRLLKLAEQLQLEISSDFRDDDRRKRRFDAETGRVKAKYLKAVVERSDPSPFFAKEQEGDAERDGFVIYDTLFGADDSDRWSVFSRHVTELGGLRFHQAMSSMGVFDELPEEREKREEEARETERQAMIQRLDALAVAARSSSTVASRLSDIDINTDPETGSETGSLGRDGGTFLTQQQGEGEGDGGGDPYRNRGDTAPMVPAESSTRSMSSGVEPRPHPLRAAAALMSASPSPSPSPPPSRGETRGPLPLYPDRTIRDGEDGDGSADDPDAIARGVATRGSAYRRELAADRKEQMERAGRNVHARRMEREYSKAAGLTKGPSMVGSRGRGLTRCLSKADRKLVKQIEAEEAYDTRGDFLFREPLALSVPSPSGHGYGHMQGGAGDAEEGDAEWQAELAEKMDNAAVSATYGTSLIPNVGIKSLGMRLNRESRLQIAAVQREESIRVERERERREWDDIALIESDNTDGLFSGVEKRLSSSSAGLTVDMLKQMQRKRRDPNASRFMY</sequence>
<keyword evidence="3" id="KW-1185">Reference proteome</keyword>
<evidence type="ECO:0000313" key="3">
    <source>
        <dbReference type="Proteomes" id="UP000265618"/>
    </source>
</evidence>
<accession>A0A9K3CRA6</accession>
<feature type="region of interest" description="Disordered" evidence="1">
    <location>
        <begin position="180"/>
        <end position="313"/>
    </location>
</feature>
<dbReference type="AlphaFoldDB" id="A0A9K3CRA6"/>